<gene>
    <name evidence="2" type="ORF">MERR_LOCUS36648</name>
</gene>
<accession>A0A6D2KPK1</accession>
<keyword evidence="3" id="KW-1185">Reference proteome</keyword>
<dbReference type="AlphaFoldDB" id="A0A6D2KPK1"/>
<evidence type="ECO:0000313" key="2">
    <source>
        <dbReference type="EMBL" id="CAA7049413.1"/>
    </source>
</evidence>
<keyword evidence="1" id="KW-0472">Membrane</keyword>
<evidence type="ECO:0000256" key="1">
    <source>
        <dbReference type="SAM" id="Phobius"/>
    </source>
</evidence>
<keyword evidence="1" id="KW-1133">Transmembrane helix</keyword>
<feature type="transmembrane region" description="Helical" evidence="1">
    <location>
        <begin position="88"/>
        <end position="107"/>
    </location>
</feature>
<name>A0A6D2KPK1_9BRAS</name>
<dbReference type="OrthoDB" id="1111609at2759"/>
<proteinExistence type="predicted"/>
<keyword evidence="1" id="KW-0812">Transmembrane</keyword>
<organism evidence="2 3">
    <name type="scientific">Microthlaspi erraticum</name>
    <dbReference type="NCBI Taxonomy" id="1685480"/>
    <lineage>
        <taxon>Eukaryota</taxon>
        <taxon>Viridiplantae</taxon>
        <taxon>Streptophyta</taxon>
        <taxon>Embryophyta</taxon>
        <taxon>Tracheophyta</taxon>
        <taxon>Spermatophyta</taxon>
        <taxon>Magnoliopsida</taxon>
        <taxon>eudicotyledons</taxon>
        <taxon>Gunneridae</taxon>
        <taxon>Pentapetalae</taxon>
        <taxon>rosids</taxon>
        <taxon>malvids</taxon>
        <taxon>Brassicales</taxon>
        <taxon>Brassicaceae</taxon>
        <taxon>Coluteocarpeae</taxon>
        <taxon>Microthlaspi</taxon>
    </lineage>
</organism>
<dbReference type="EMBL" id="CACVBM020001417">
    <property type="protein sequence ID" value="CAA7049413.1"/>
    <property type="molecule type" value="Genomic_DNA"/>
</dbReference>
<comment type="caution">
    <text evidence="2">The sequence shown here is derived from an EMBL/GenBank/DDBJ whole genome shotgun (WGS) entry which is preliminary data.</text>
</comment>
<protein>
    <submittedName>
        <fullName evidence="2">Uncharacterized protein</fullName>
    </submittedName>
</protein>
<sequence>MVDHTDEHPRRMFFGCKDYKLGFPHLMEWWDKAMMEEFLQLISAVENPGFGFRQPETEERETLLRTEAELAQVKKQLIEIRHFRRVEVTTSVTVIAVIVCLFSYAMFG</sequence>
<evidence type="ECO:0000313" key="3">
    <source>
        <dbReference type="Proteomes" id="UP000467841"/>
    </source>
</evidence>
<dbReference type="Proteomes" id="UP000467841">
    <property type="component" value="Unassembled WGS sequence"/>
</dbReference>
<reference evidence="2" key="1">
    <citation type="submission" date="2020-01" db="EMBL/GenBank/DDBJ databases">
        <authorList>
            <person name="Mishra B."/>
        </authorList>
    </citation>
    <scope>NUCLEOTIDE SEQUENCE [LARGE SCALE GENOMIC DNA]</scope>
</reference>